<keyword evidence="2" id="KW-0813">Transport</keyword>
<dbReference type="AlphaFoldDB" id="A0AAV4V3C8"/>
<feature type="transmembrane region" description="Helical" evidence="10">
    <location>
        <begin position="215"/>
        <end position="234"/>
    </location>
</feature>
<feature type="region of interest" description="Disordered" evidence="9">
    <location>
        <begin position="287"/>
        <end position="328"/>
    </location>
</feature>
<accession>A0AAV4V3C8</accession>
<evidence type="ECO:0000256" key="1">
    <source>
        <dbReference type="ARBA" id="ARBA00004389"/>
    </source>
</evidence>
<keyword evidence="7" id="KW-1015">Disulfide bond</keyword>
<keyword evidence="10" id="KW-0472">Membrane</keyword>
<evidence type="ECO:0000256" key="4">
    <source>
        <dbReference type="ARBA" id="ARBA00022824"/>
    </source>
</evidence>
<dbReference type="Proteomes" id="UP001054945">
    <property type="component" value="Unassembled WGS sequence"/>
</dbReference>
<evidence type="ECO:0000256" key="10">
    <source>
        <dbReference type="SAM" id="Phobius"/>
    </source>
</evidence>
<keyword evidence="4" id="KW-0256">Endoplasmic reticulum</keyword>
<feature type="compositionally biased region" description="Basic and acidic residues" evidence="9">
    <location>
        <begin position="312"/>
        <end position="328"/>
    </location>
</feature>
<gene>
    <name evidence="11" type="primary">AVEN_275031_1</name>
    <name evidence="11" type="ORF">CEXT_435721</name>
</gene>
<keyword evidence="8" id="KW-0676">Redox-active center</keyword>
<evidence type="ECO:0000256" key="7">
    <source>
        <dbReference type="ARBA" id="ARBA00023157"/>
    </source>
</evidence>
<keyword evidence="3" id="KW-0732">Signal</keyword>
<comment type="caution">
    <text evidence="11">The sequence shown here is derived from an EMBL/GenBank/DDBJ whole genome shotgun (WGS) entry which is preliminary data.</text>
</comment>
<evidence type="ECO:0000256" key="5">
    <source>
        <dbReference type="ARBA" id="ARBA00022982"/>
    </source>
</evidence>
<protein>
    <submittedName>
        <fullName evidence="11">Uncharacterized protein</fullName>
    </submittedName>
</protein>
<dbReference type="PANTHER" id="PTHR46107">
    <property type="entry name" value="DUMPY: SHORTER THAN WILD-TYPE"/>
    <property type="match status" value="1"/>
</dbReference>
<proteinExistence type="predicted"/>
<keyword evidence="6 10" id="KW-1133">Transmembrane helix</keyword>
<dbReference type="GO" id="GO:0005789">
    <property type="term" value="C:endoplasmic reticulum membrane"/>
    <property type="evidence" value="ECO:0007669"/>
    <property type="project" value="UniProtKB-SubCell"/>
</dbReference>
<keyword evidence="5" id="KW-0249">Electron transport</keyword>
<keyword evidence="10" id="KW-0812">Transmembrane</keyword>
<evidence type="ECO:0000256" key="6">
    <source>
        <dbReference type="ARBA" id="ARBA00022989"/>
    </source>
</evidence>
<evidence type="ECO:0000313" key="12">
    <source>
        <dbReference type="Proteomes" id="UP001054945"/>
    </source>
</evidence>
<evidence type="ECO:0000256" key="3">
    <source>
        <dbReference type="ARBA" id="ARBA00022729"/>
    </source>
</evidence>
<evidence type="ECO:0000313" key="11">
    <source>
        <dbReference type="EMBL" id="GIY64445.1"/>
    </source>
</evidence>
<dbReference type="PANTHER" id="PTHR46107:SF3">
    <property type="entry name" value="THIOREDOXIN DOMAIN-CONTAINING PROTEIN"/>
    <property type="match status" value="1"/>
</dbReference>
<dbReference type="InterPro" id="IPR036249">
    <property type="entry name" value="Thioredoxin-like_sf"/>
</dbReference>
<evidence type="ECO:0000256" key="8">
    <source>
        <dbReference type="ARBA" id="ARBA00023284"/>
    </source>
</evidence>
<feature type="transmembrane region" description="Helical" evidence="10">
    <location>
        <begin position="255"/>
        <end position="283"/>
    </location>
</feature>
<comment type="subcellular location">
    <subcellularLocation>
        <location evidence="1">Endoplasmic reticulum membrane</location>
        <topology evidence="1">Single-pass membrane protein</topology>
    </subcellularLocation>
</comment>
<organism evidence="11 12">
    <name type="scientific">Caerostris extrusa</name>
    <name type="common">Bark spider</name>
    <name type="synonym">Caerostris bankana</name>
    <dbReference type="NCBI Taxonomy" id="172846"/>
    <lineage>
        <taxon>Eukaryota</taxon>
        <taxon>Metazoa</taxon>
        <taxon>Ecdysozoa</taxon>
        <taxon>Arthropoda</taxon>
        <taxon>Chelicerata</taxon>
        <taxon>Arachnida</taxon>
        <taxon>Araneae</taxon>
        <taxon>Araneomorphae</taxon>
        <taxon>Entelegynae</taxon>
        <taxon>Araneoidea</taxon>
        <taxon>Araneidae</taxon>
        <taxon>Caerostris</taxon>
    </lineage>
</organism>
<dbReference type="InterPro" id="IPR052454">
    <property type="entry name" value="TMX_domain-containing"/>
</dbReference>
<sequence length="328" mass="36726">MPSSRFHSTNNTTCCTVASPSDASNTTDVLTIEVELLTGSNCLVVDKEISDRSSKFKAFLVIGAPWLFSKDAAGLLALYICAFELSFSSVAFTQKIENEDLIVELTDENFDQIQDGQWLIGFFDKAIKESLELEEDWQEYAVNCKDQDITVGRVSGVDNPALTVRFFVTAYPAVFYIKNGIAHEIKMPTREIMIGLIQDKTWSKLLKINFLYNPFSIQMSLLSNLFLHAVNLYVSRFYEDAIVKKFLPFSSITDFCFGLTFIVVGTTLGLLITIAVGAFQVFFLESRSSSAKDTKKQSDESSGESESDSDSEEMKKTSEDESSVRKRK</sequence>
<reference evidence="11 12" key="1">
    <citation type="submission" date="2021-06" db="EMBL/GenBank/DDBJ databases">
        <title>Caerostris extrusa draft genome.</title>
        <authorList>
            <person name="Kono N."/>
            <person name="Arakawa K."/>
        </authorList>
    </citation>
    <scope>NUCLEOTIDE SEQUENCE [LARGE SCALE GENOMIC DNA]</scope>
</reference>
<dbReference type="SUPFAM" id="SSF52833">
    <property type="entry name" value="Thioredoxin-like"/>
    <property type="match status" value="1"/>
</dbReference>
<dbReference type="GO" id="GO:0015036">
    <property type="term" value="F:disulfide oxidoreductase activity"/>
    <property type="evidence" value="ECO:0007669"/>
    <property type="project" value="TreeGrafter"/>
</dbReference>
<dbReference type="Gene3D" id="3.40.30.10">
    <property type="entry name" value="Glutaredoxin"/>
    <property type="match status" value="1"/>
</dbReference>
<name>A0AAV4V3C8_CAEEX</name>
<feature type="compositionally biased region" description="Basic and acidic residues" evidence="9">
    <location>
        <begin position="290"/>
        <end position="299"/>
    </location>
</feature>
<evidence type="ECO:0000256" key="9">
    <source>
        <dbReference type="SAM" id="MobiDB-lite"/>
    </source>
</evidence>
<evidence type="ECO:0000256" key="2">
    <source>
        <dbReference type="ARBA" id="ARBA00022448"/>
    </source>
</evidence>
<dbReference type="EMBL" id="BPLR01013876">
    <property type="protein sequence ID" value="GIY64445.1"/>
    <property type="molecule type" value="Genomic_DNA"/>
</dbReference>
<feature type="compositionally biased region" description="Acidic residues" evidence="9">
    <location>
        <begin position="301"/>
        <end position="311"/>
    </location>
</feature>
<keyword evidence="12" id="KW-1185">Reference proteome</keyword>